<organism evidence="3 4">
    <name type="scientific">Pseudolysinimonas yzui</name>
    <dbReference type="NCBI Taxonomy" id="2708254"/>
    <lineage>
        <taxon>Bacteria</taxon>
        <taxon>Bacillati</taxon>
        <taxon>Actinomycetota</taxon>
        <taxon>Actinomycetes</taxon>
        <taxon>Micrococcales</taxon>
        <taxon>Microbacteriaceae</taxon>
        <taxon>Pseudolysinimonas</taxon>
    </lineage>
</organism>
<feature type="region of interest" description="Disordered" evidence="1">
    <location>
        <begin position="24"/>
        <end position="45"/>
    </location>
</feature>
<reference evidence="3" key="1">
    <citation type="journal article" date="2014" name="Int. J. Syst. Evol. Microbiol.">
        <title>Complete genome sequence of Corynebacterium casei LMG S-19264T (=DSM 44701T), isolated from a smear-ripened cheese.</title>
        <authorList>
            <consortium name="US DOE Joint Genome Institute (JGI-PGF)"/>
            <person name="Walter F."/>
            <person name="Albersmeier A."/>
            <person name="Kalinowski J."/>
            <person name="Ruckert C."/>
        </authorList>
    </citation>
    <scope>NUCLEOTIDE SEQUENCE</scope>
    <source>
        <strain evidence="3">CGMCC 1.16548</strain>
    </source>
</reference>
<keyword evidence="2" id="KW-0472">Membrane</keyword>
<dbReference type="EMBL" id="BNAI01000001">
    <property type="protein sequence ID" value="GHF08593.1"/>
    <property type="molecule type" value="Genomic_DNA"/>
</dbReference>
<evidence type="ECO:0000256" key="1">
    <source>
        <dbReference type="SAM" id="MobiDB-lite"/>
    </source>
</evidence>
<name>A0A8J3GNS8_9MICO</name>
<keyword evidence="2" id="KW-0812">Transmembrane</keyword>
<gene>
    <name evidence="3" type="ORF">GCM10011600_06800</name>
</gene>
<keyword evidence="2" id="KW-1133">Transmembrane helix</keyword>
<reference evidence="3" key="2">
    <citation type="submission" date="2020-09" db="EMBL/GenBank/DDBJ databases">
        <authorList>
            <person name="Sun Q."/>
            <person name="Zhou Y."/>
        </authorList>
    </citation>
    <scope>NUCLEOTIDE SEQUENCE</scope>
    <source>
        <strain evidence="3">CGMCC 1.16548</strain>
    </source>
</reference>
<evidence type="ECO:0000313" key="4">
    <source>
        <dbReference type="Proteomes" id="UP000617531"/>
    </source>
</evidence>
<dbReference type="AlphaFoldDB" id="A0A8J3GNS8"/>
<sequence length="204" mass="22233">MKDQELDSLRRRAYSRTGTADDLRRLAARERVTPPAEGGQVSEKARSSRHWRQLLAGGTVGALFGALIGTLVTFAVLAEDGDQPDGATALVVFDREARSVDDPANLVSPIEDLLRGAEGTLVSPDDRLELRWVGSPEDLEVYAVRWRQDEFVNVCLLVESADGAATAECASESDFAHNGLRMTAFGLDLKWGPTGTEVWVSSFR</sequence>
<comment type="caution">
    <text evidence="3">The sequence shown here is derived from an EMBL/GenBank/DDBJ whole genome shotgun (WGS) entry which is preliminary data.</text>
</comment>
<protein>
    <submittedName>
        <fullName evidence="3">Uncharacterized protein</fullName>
    </submittedName>
</protein>
<keyword evidence="4" id="KW-1185">Reference proteome</keyword>
<dbReference type="Proteomes" id="UP000617531">
    <property type="component" value="Unassembled WGS sequence"/>
</dbReference>
<feature type="transmembrane region" description="Helical" evidence="2">
    <location>
        <begin position="54"/>
        <end position="78"/>
    </location>
</feature>
<evidence type="ECO:0000256" key="2">
    <source>
        <dbReference type="SAM" id="Phobius"/>
    </source>
</evidence>
<proteinExistence type="predicted"/>
<accession>A0A8J3GNS8</accession>
<evidence type="ECO:0000313" key="3">
    <source>
        <dbReference type="EMBL" id="GHF08593.1"/>
    </source>
</evidence>